<feature type="region of interest" description="Disordered" evidence="5">
    <location>
        <begin position="244"/>
        <end position="313"/>
    </location>
</feature>
<feature type="region of interest" description="Disordered" evidence="5">
    <location>
        <begin position="327"/>
        <end position="381"/>
    </location>
</feature>
<feature type="compositionally biased region" description="Basic and acidic residues" evidence="5">
    <location>
        <begin position="529"/>
        <end position="538"/>
    </location>
</feature>
<dbReference type="PANTHER" id="PTHR10015">
    <property type="entry name" value="HEAT SHOCK TRANSCRIPTION FACTOR"/>
    <property type="match status" value="1"/>
</dbReference>
<keyword evidence="3" id="KW-0539">Nucleus</keyword>
<evidence type="ECO:0000313" key="7">
    <source>
        <dbReference type="EMBL" id="CAE2203303.1"/>
    </source>
</evidence>
<evidence type="ECO:0000256" key="2">
    <source>
        <dbReference type="ARBA" id="ARBA00023125"/>
    </source>
</evidence>
<evidence type="ECO:0000256" key="3">
    <source>
        <dbReference type="ARBA" id="ARBA00023242"/>
    </source>
</evidence>
<sequence length="697" mass="77196">MGPSPMTPSPSPSIQMRMGAISTKKIASHHRRNKHDLHVEHPYHDHSYDRPTEEKHITRGGVTEPFPLKLHRLLDQIASDGFESVVGWQRHGRCFVVHKPKEFVEDVMPKYFKQTKFASFQRQLNLYGFSRLTAGLDRGGYYHELFLCGKPFLAHRIHRMRVKGTRVRMASSPDREPNFYAMPPLCAGQGPCSVRGCCNVQHHMPPTVQGQYPPPPPVAGPVLARPGMPPMMAQACQPLPQHQACQPLPQHQYPPQQAPLTPPMTSTRYGPPPPPISQLRASLVSSPPPVASAPAMAQAEERKAQEQRPPATAMKQVYTMVTPINARPSLSRDQLQDRSPAPQTQMTARRNELPQPVRCSEPPQQPMQQPTHQPPSPQQMGAVVENNEDIDEVVFEGKTFHYLKPFKEASSLPPSPQRQLRQPVVSFRSAPPALPESVPSFDADDARLRQPQLVPPYSSEPVIQQQRPTVVPGSPPLSTPHSSTRSEVPTLQPPQTFGRPLPPPPSLDIPSAESMFETASRLAEIVYKKEPAAKDPKTEQATSSSNADLETRKPEQDSTASGAKFEGGKTSLVNNPNNFKVNINVDCQDGDVKLRMDVVRSSSVLPPVSDDEQQGISHSSSETDFSRNRNDAGCSAAATCSSFDNKTSLAPLVDDKISSEMEDFFATLDSPLELDEEMNEYLTDDTNFGYMIEKVLE</sequence>
<dbReference type="SUPFAM" id="SSF46785">
    <property type="entry name" value="Winged helix' DNA-binding domain"/>
    <property type="match status" value="1"/>
</dbReference>
<evidence type="ECO:0000256" key="4">
    <source>
        <dbReference type="RuleBase" id="RU004020"/>
    </source>
</evidence>
<dbReference type="EMBL" id="HBKQ01002429">
    <property type="protein sequence ID" value="CAE2203303.1"/>
    <property type="molecule type" value="Transcribed_RNA"/>
</dbReference>
<feature type="compositionally biased region" description="Polar residues" evidence="5">
    <location>
        <begin position="539"/>
        <end position="548"/>
    </location>
</feature>
<dbReference type="SMART" id="SM00415">
    <property type="entry name" value="HSF"/>
    <property type="match status" value="1"/>
</dbReference>
<accession>A0A7S4HM18</accession>
<keyword evidence="2" id="KW-0238">DNA-binding</keyword>
<organism evidence="7">
    <name type="scientific">Odontella aurita</name>
    <dbReference type="NCBI Taxonomy" id="265563"/>
    <lineage>
        <taxon>Eukaryota</taxon>
        <taxon>Sar</taxon>
        <taxon>Stramenopiles</taxon>
        <taxon>Ochrophyta</taxon>
        <taxon>Bacillariophyta</taxon>
        <taxon>Mediophyceae</taxon>
        <taxon>Biddulphiophycidae</taxon>
        <taxon>Eupodiscales</taxon>
        <taxon>Odontellaceae</taxon>
        <taxon>Odontella</taxon>
    </lineage>
</organism>
<feature type="region of interest" description="Disordered" evidence="5">
    <location>
        <begin position="603"/>
        <end position="631"/>
    </location>
</feature>
<dbReference type="GO" id="GO:0043565">
    <property type="term" value="F:sequence-specific DNA binding"/>
    <property type="evidence" value="ECO:0007669"/>
    <property type="project" value="InterPro"/>
</dbReference>
<dbReference type="AlphaFoldDB" id="A0A7S4HM18"/>
<dbReference type="GO" id="GO:0003700">
    <property type="term" value="F:DNA-binding transcription factor activity"/>
    <property type="evidence" value="ECO:0007669"/>
    <property type="project" value="InterPro"/>
</dbReference>
<dbReference type="InterPro" id="IPR000232">
    <property type="entry name" value="HSF_DNA-bd"/>
</dbReference>
<feature type="compositionally biased region" description="Polar residues" evidence="5">
    <location>
        <begin position="614"/>
        <end position="623"/>
    </location>
</feature>
<gene>
    <name evidence="7" type="ORF">OAUR00152_LOCUS1625</name>
</gene>
<feature type="compositionally biased region" description="Polar residues" evidence="5">
    <location>
        <begin position="479"/>
        <end position="495"/>
    </location>
</feature>
<dbReference type="InterPro" id="IPR036388">
    <property type="entry name" value="WH-like_DNA-bd_sf"/>
</dbReference>
<evidence type="ECO:0000256" key="1">
    <source>
        <dbReference type="ARBA" id="ARBA00004123"/>
    </source>
</evidence>
<dbReference type="Gene3D" id="1.10.10.10">
    <property type="entry name" value="Winged helix-like DNA-binding domain superfamily/Winged helix DNA-binding domain"/>
    <property type="match status" value="1"/>
</dbReference>
<protein>
    <recommendedName>
        <fullName evidence="6">HSF-type DNA-binding domain-containing protein</fullName>
    </recommendedName>
</protein>
<evidence type="ECO:0000259" key="6">
    <source>
        <dbReference type="SMART" id="SM00415"/>
    </source>
</evidence>
<feature type="compositionally biased region" description="Low complexity" evidence="5">
    <location>
        <begin position="246"/>
        <end position="255"/>
    </location>
</feature>
<dbReference type="Pfam" id="PF00447">
    <property type="entry name" value="HSF_DNA-bind"/>
    <property type="match status" value="1"/>
</dbReference>
<dbReference type="PRINTS" id="PR00056">
    <property type="entry name" value="HSFDOMAIN"/>
</dbReference>
<dbReference type="GO" id="GO:0005634">
    <property type="term" value="C:nucleus"/>
    <property type="evidence" value="ECO:0007669"/>
    <property type="project" value="UniProtKB-SubCell"/>
</dbReference>
<feature type="region of interest" description="Disordered" evidence="5">
    <location>
        <begin position="529"/>
        <end position="579"/>
    </location>
</feature>
<comment type="similarity">
    <text evidence="4">Belongs to the HSF family.</text>
</comment>
<comment type="subcellular location">
    <subcellularLocation>
        <location evidence="1">Nucleus</location>
    </subcellularLocation>
</comment>
<feature type="region of interest" description="Disordered" evidence="5">
    <location>
        <begin position="457"/>
        <end position="511"/>
    </location>
</feature>
<dbReference type="InterPro" id="IPR036390">
    <property type="entry name" value="WH_DNA-bd_sf"/>
</dbReference>
<evidence type="ECO:0000256" key="5">
    <source>
        <dbReference type="SAM" id="MobiDB-lite"/>
    </source>
</evidence>
<feature type="domain" description="HSF-type DNA-binding" evidence="6">
    <location>
        <begin position="62"/>
        <end position="160"/>
    </location>
</feature>
<dbReference type="FunFam" id="1.10.10.10:FF:000479">
    <property type="entry name" value="Predicted protein"/>
    <property type="match status" value="1"/>
</dbReference>
<reference evidence="7" key="1">
    <citation type="submission" date="2021-01" db="EMBL/GenBank/DDBJ databases">
        <authorList>
            <person name="Corre E."/>
            <person name="Pelletier E."/>
            <person name="Niang G."/>
            <person name="Scheremetjew M."/>
            <person name="Finn R."/>
            <person name="Kale V."/>
            <person name="Holt S."/>
            <person name="Cochrane G."/>
            <person name="Meng A."/>
            <person name="Brown T."/>
            <person name="Cohen L."/>
        </authorList>
    </citation>
    <scope>NUCLEOTIDE SEQUENCE</scope>
    <source>
        <strain evidence="7">Isolate 1302-5</strain>
    </source>
</reference>
<dbReference type="PANTHER" id="PTHR10015:SF206">
    <property type="entry name" value="HSF-TYPE DNA-BINDING DOMAIN-CONTAINING PROTEIN"/>
    <property type="match status" value="1"/>
</dbReference>
<proteinExistence type="inferred from homology"/>
<name>A0A7S4HM18_9STRA</name>